<dbReference type="Proteomes" id="UP000290495">
    <property type="component" value="Plasmid 4"/>
</dbReference>
<dbReference type="AlphaFoldDB" id="A0A449AS89"/>
<accession>A0A449AS89</accession>
<reference evidence="1 2" key="1">
    <citation type="submission" date="2019-01" db="EMBL/GenBank/DDBJ databases">
        <authorList>
            <consortium name="Pathogen Informatics"/>
        </authorList>
    </citation>
    <scope>NUCLEOTIDE SEQUENCE [LARGE SCALE GENOMIC DNA]</scope>
    <source>
        <strain evidence="1 2">NCTC10146</strain>
        <plasmid evidence="2">4</plasmid>
    </source>
</reference>
<organism evidence="1 2">
    <name type="scientific">Mycoplasmopsis canis</name>
    <dbReference type="NCBI Taxonomy" id="29555"/>
    <lineage>
        <taxon>Bacteria</taxon>
        <taxon>Bacillati</taxon>
        <taxon>Mycoplasmatota</taxon>
        <taxon>Mycoplasmoidales</taxon>
        <taxon>Metamycoplasmataceae</taxon>
        <taxon>Mycoplasmopsis</taxon>
    </lineage>
</organism>
<sequence>MSSESGKLKAIFEISGIDINEEYKVKKVRFISKPKKTYVNVNNNTDNVVYNYENNSTDQYKFINSFIINR</sequence>
<name>A0A449AS89_9BACT</name>
<proteinExistence type="predicted"/>
<evidence type="ECO:0000313" key="1">
    <source>
        <dbReference type="EMBL" id="VEU69246.1"/>
    </source>
</evidence>
<keyword evidence="1" id="KW-0614">Plasmid</keyword>
<dbReference type="RefSeq" id="WP_223212210.1">
    <property type="nucleotide sequence ID" value="NZ_LR215013.1"/>
</dbReference>
<evidence type="ECO:0000313" key="2">
    <source>
        <dbReference type="Proteomes" id="UP000290495"/>
    </source>
</evidence>
<protein>
    <submittedName>
        <fullName evidence="1">Uncharacterized protein</fullName>
    </submittedName>
</protein>
<gene>
    <name evidence="1" type="ORF">NCTC10146_00739</name>
</gene>
<dbReference type="EMBL" id="LR215013">
    <property type="protein sequence ID" value="VEU69246.1"/>
    <property type="molecule type" value="Genomic_DNA"/>
</dbReference>
<geneLocation type="plasmid" evidence="1 2">
    <name>4</name>
</geneLocation>